<gene>
    <name evidence="4" type="ORF">J2851_006574</name>
</gene>
<dbReference type="CDD" id="cd02869">
    <property type="entry name" value="PseudoU_synth_RluA_like"/>
    <property type="match status" value="1"/>
</dbReference>
<dbReference type="Proteomes" id="UP000781958">
    <property type="component" value="Unassembled WGS sequence"/>
</dbReference>
<accession>A0ABS4SW22</accession>
<dbReference type="EC" id="5.4.99.28" evidence="4"/>
<evidence type="ECO:0000313" key="4">
    <source>
        <dbReference type="EMBL" id="MBP2296756.1"/>
    </source>
</evidence>
<comment type="caution">
    <text evidence="4">The sequence shown here is derived from an EMBL/GenBank/DDBJ whole genome shotgun (WGS) entry which is preliminary data.</text>
</comment>
<evidence type="ECO:0000256" key="1">
    <source>
        <dbReference type="ARBA" id="ARBA00010876"/>
    </source>
</evidence>
<evidence type="ECO:0000256" key="2">
    <source>
        <dbReference type="ARBA" id="ARBA00023235"/>
    </source>
</evidence>
<dbReference type="PANTHER" id="PTHR21600:SF44">
    <property type="entry name" value="RIBOSOMAL LARGE SUBUNIT PSEUDOURIDINE SYNTHASE D"/>
    <property type="match status" value="1"/>
</dbReference>
<dbReference type="Gene3D" id="3.30.2350.10">
    <property type="entry name" value="Pseudouridine synthase"/>
    <property type="match status" value="1"/>
</dbReference>
<dbReference type="InterPro" id="IPR006145">
    <property type="entry name" value="PsdUridine_synth_RsuA/RluA"/>
</dbReference>
<dbReference type="GO" id="GO:0160142">
    <property type="term" value="F:23S rRNA pseudouridine(746) synthase activity"/>
    <property type="evidence" value="ECO:0007669"/>
    <property type="project" value="UniProtKB-EC"/>
</dbReference>
<dbReference type="EMBL" id="JAGINP010000034">
    <property type="protein sequence ID" value="MBP2296756.1"/>
    <property type="molecule type" value="Genomic_DNA"/>
</dbReference>
<dbReference type="EC" id="5.4.99.23" evidence="4"/>
<dbReference type="InterPro" id="IPR006224">
    <property type="entry name" value="PsdUridine_synth_RluA-like_CS"/>
</dbReference>
<comment type="similarity">
    <text evidence="1">Belongs to the pseudouridine synthase RluA family.</text>
</comment>
<dbReference type="RefSeq" id="WP_209772282.1">
    <property type="nucleotide sequence ID" value="NZ_JAGINP010000034.1"/>
</dbReference>
<organism evidence="4 5">
    <name type="scientific">Azospirillum rugosum</name>
    <dbReference type="NCBI Taxonomy" id="416170"/>
    <lineage>
        <taxon>Bacteria</taxon>
        <taxon>Pseudomonadati</taxon>
        <taxon>Pseudomonadota</taxon>
        <taxon>Alphaproteobacteria</taxon>
        <taxon>Rhodospirillales</taxon>
        <taxon>Azospirillaceae</taxon>
        <taxon>Azospirillum</taxon>
    </lineage>
</organism>
<evidence type="ECO:0000313" key="5">
    <source>
        <dbReference type="Proteomes" id="UP000781958"/>
    </source>
</evidence>
<dbReference type="PANTHER" id="PTHR21600">
    <property type="entry name" value="MITOCHONDRIAL RNA PSEUDOURIDINE SYNTHASE"/>
    <property type="match status" value="1"/>
</dbReference>
<dbReference type="InterPro" id="IPR020103">
    <property type="entry name" value="PsdUridine_synth_cat_dom_sf"/>
</dbReference>
<proteinExistence type="inferred from homology"/>
<dbReference type="GO" id="GO:0160140">
    <property type="term" value="F:23S rRNA pseudouridine(1911/1915/1917) synthase activity"/>
    <property type="evidence" value="ECO:0007669"/>
    <property type="project" value="UniProtKB-EC"/>
</dbReference>
<dbReference type="EC" id="5.4.99.29" evidence="4"/>
<feature type="domain" description="Pseudouridine synthase RsuA/RluA-like" evidence="3">
    <location>
        <begin position="18"/>
        <end position="165"/>
    </location>
</feature>
<keyword evidence="2 4" id="KW-0413">Isomerase</keyword>
<dbReference type="InterPro" id="IPR050188">
    <property type="entry name" value="RluA_PseudoU_synthase"/>
</dbReference>
<name>A0ABS4SW22_9PROT</name>
<dbReference type="Pfam" id="PF00849">
    <property type="entry name" value="PseudoU_synth_2"/>
    <property type="match status" value="1"/>
</dbReference>
<reference evidence="4 5" key="1">
    <citation type="submission" date="2021-03" db="EMBL/GenBank/DDBJ databases">
        <title>Genomic Encyclopedia of Type Strains, Phase III (KMG-III): the genomes of soil and plant-associated and newly described type strains.</title>
        <authorList>
            <person name="Whitman W."/>
        </authorList>
    </citation>
    <scope>NUCLEOTIDE SEQUENCE [LARGE SCALE GENOMIC DNA]</scope>
    <source>
        <strain evidence="4 5">IMMIB AFH-6</strain>
    </source>
</reference>
<dbReference type="PROSITE" id="PS01129">
    <property type="entry name" value="PSI_RLU"/>
    <property type="match status" value="1"/>
</dbReference>
<dbReference type="GO" id="GO:0160151">
    <property type="term" value="F:tRNA pseudouridine(32) synthase activity"/>
    <property type="evidence" value="ECO:0007669"/>
    <property type="project" value="UniProtKB-EC"/>
</dbReference>
<protein>
    <submittedName>
        <fullName evidence="4">tRNA pseudouridine32 synthase/23S rRNA pseudouridine746 synthase/23S rRNA pseudouridine1911/1915/1917 synthase</fullName>
        <ecNumber evidence="4">5.4.99.23</ecNumber>
        <ecNumber evidence="4">5.4.99.28</ecNumber>
        <ecNumber evidence="4">5.4.99.29</ecNumber>
    </submittedName>
</protein>
<sequence length="233" mass="25125">MTPEQIQARVLYRDGLMLILDKPAGVPVHAGPGGGPNLERYFDALRFGFPKPPGLAHRLDRDTSGCLILGRHPKALRKLGKLFQDGKVDKTYWAVVAGTPPQEQGRIELPLKKQSNKTGGWRIVVADDGQSAVTDYKVMGRGDGITWLELKPHTGRTHQIRVHCATALGCPLLGDPQYGGPGDRPLHLHSRAITLPLYPSREPVGAVAPVPAHMRAALATCGFTESATETLGA</sequence>
<keyword evidence="5" id="KW-1185">Reference proteome</keyword>
<evidence type="ECO:0000259" key="3">
    <source>
        <dbReference type="Pfam" id="PF00849"/>
    </source>
</evidence>
<dbReference type="SUPFAM" id="SSF55120">
    <property type="entry name" value="Pseudouridine synthase"/>
    <property type="match status" value="1"/>
</dbReference>